<reference evidence="1" key="1">
    <citation type="submission" date="2023-04" db="EMBL/GenBank/DDBJ databases">
        <title>Ambrosiozyma monospora NBRC 10751.</title>
        <authorList>
            <person name="Ichikawa N."/>
            <person name="Sato H."/>
            <person name="Tonouchi N."/>
        </authorList>
    </citation>
    <scope>NUCLEOTIDE SEQUENCE</scope>
    <source>
        <strain evidence="1">NBRC 10751</strain>
    </source>
</reference>
<comment type="caution">
    <text evidence="1">The sequence shown here is derived from an EMBL/GenBank/DDBJ whole genome shotgun (WGS) entry which is preliminary data.</text>
</comment>
<gene>
    <name evidence="1" type="ORF">Amon02_000120800</name>
</gene>
<evidence type="ECO:0000313" key="2">
    <source>
        <dbReference type="Proteomes" id="UP001165064"/>
    </source>
</evidence>
<evidence type="ECO:0000313" key="1">
    <source>
        <dbReference type="EMBL" id="GME72981.1"/>
    </source>
</evidence>
<name>A0ACB5SUP1_AMBMO</name>
<proteinExistence type="predicted"/>
<keyword evidence="2" id="KW-1185">Reference proteome</keyword>
<sequence>MPFTASILDSISFNEKHEFEQVYNAVPFEIQTIISKFCLNGALDNYSDFMELMIGLGYQLNLTFFARGHVKVEFLLDDVTVGALSNYIDIHRFSDDQDLAQFPINKFEMHGSYFPQPVGILDPIIERARSINFISETPNDLAAVSQISNKFSGLTMKDSSEVFYLLQNIPQYYSLQQLEIDVVRDSEPFVDGFKLETVELICSLIPKVFINFNFFVEPKDPSFFEKICQIKNLKFTFHEFDMTSSWIPYIDILIEKNIDISRVVLMKNQRISNSTLSKLVHYNNLIQLKILNPLMFDGIRFTAHRLHSLVLSGAFRNCSFNQLSSLNQLHLYDADVDLETLRTIPDSVEWLILILKPSRLVSAPDKSSTFFKSSLPIKKKLSFPFNLHHLCINSPTILDTFKISSAPFLKNLAFRLFSNKEFIELAEEDSFWDVIPLSVDKISIFMPTSKDTKGVQVANFRVGKIQKHHTLDIEIKFVPSSPPSLIYLNSKEPPSKKLVNQMSSSGNPCLFISGVDKKVNIQFYSNESFDHNLIITRESPENFNILNKNIPIEDLLNDPEYDRSYNILGFKLIKRYPHMVLFKMKH</sequence>
<organism evidence="1 2">
    <name type="scientific">Ambrosiozyma monospora</name>
    <name type="common">Yeast</name>
    <name type="synonym">Endomycopsis monosporus</name>
    <dbReference type="NCBI Taxonomy" id="43982"/>
    <lineage>
        <taxon>Eukaryota</taxon>
        <taxon>Fungi</taxon>
        <taxon>Dikarya</taxon>
        <taxon>Ascomycota</taxon>
        <taxon>Saccharomycotina</taxon>
        <taxon>Pichiomycetes</taxon>
        <taxon>Pichiales</taxon>
        <taxon>Pichiaceae</taxon>
        <taxon>Ambrosiozyma</taxon>
    </lineage>
</organism>
<dbReference type="EMBL" id="BSXS01000561">
    <property type="protein sequence ID" value="GME72981.1"/>
    <property type="molecule type" value="Genomic_DNA"/>
</dbReference>
<dbReference type="Proteomes" id="UP001165064">
    <property type="component" value="Unassembled WGS sequence"/>
</dbReference>
<accession>A0ACB5SUP1</accession>
<protein>
    <submittedName>
        <fullName evidence="1">Unnamed protein product</fullName>
    </submittedName>
</protein>